<dbReference type="KEGG" id="orb:IPMB12_08170"/>
<proteinExistence type="inferred from homology"/>
<dbReference type="Pfam" id="PF03968">
    <property type="entry name" value="LptD_N"/>
    <property type="match status" value="1"/>
</dbReference>
<comment type="subcellular location">
    <subcellularLocation>
        <location evidence="4">Cell outer membrane</location>
    </subcellularLocation>
</comment>
<keyword evidence="2 4" id="KW-0472">Membrane</keyword>
<evidence type="ECO:0000256" key="3">
    <source>
        <dbReference type="ARBA" id="ARBA00023237"/>
    </source>
</evidence>
<dbReference type="AlphaFoldDB" id="A0A6G9IBP4"/>
<evidence type="ECO:0000259" key="5">
    <source>
        <dbReference type="Pfam" id="PF03968"/>
    </source>
</evidence>
<protein>
    <recommendedName>
        <fullName evidence="4">LPS-assembly protein LptD</fullName>
    </recommendedName>
</protein>
<comment type="function">
    <text evidence="4">Together with LptE, is involved in the assembly of lipopolysaccharide (LPS) at the surface of the outer membrane.</text>
</comment>
<evidence type="ECO:0000259" key="6">
    <source>
        <dbReference type="Pfam" id="PF04453"/>
    </source>
</evidence>
<feature type="domain" description="Organic solvent tolerance-like N-terminal" evidence="5">
    <location>
        <begin position="63"/>
        <end position="198"/>
    </location>
</feature>
<dbReference type="PANTHER" id="PTHR30189">
    <property type="entry name" value="LPS-ASSEMBLY PROTEIN"/>
    <property type="match status" value="1"/>
</dbReference>
<dbReference type="EMBL" id="CP050253">
    <property type="protein sequence ID" value="QIQ21656.1"/>
    <property type="molecule type" value="Genomic_DNA"/>
</dbReference>
<dbReference type="InterPro" id="IPR005653">
    <property type="entry name" value="OstA-like_N"/>
</dbReference>
<dbReference type="PANTHER" id="PTHR30189:SF1">
    <property type="entry name" value="LPS-ASSEMBLY PROTEIN LPTD"/>
    <property type="match status" value="1"/>
</dbReference>
<comment type="caution">
    <text evidence="4">Lacks conserved residue(s) required for the propagation of feature annotation.</text>
</comment>
<dbReference type="GO" id="GO:0043165">
    <property type="term" value="P:Gram-negative-bacterium-type cell outer membrane assembly"/>
    <property type="evidence" value="ECO:0007669"/>
    <property type="project" value="UniProtKB-UniRule"/>
</dbReference>
<dbReference type="FunCoup" id="A0A6G9IBP4">
    <property type="interactions" value="151"/>
</dbReference>
<reference evidence="7 8" key="1">
    <citation type="submission" date="2020-03" db="EMBL/GenBank/DDBJ databases">
        <title>Complete genome sequence of Orbus sp. IPMB12 (BCRC 80908).</title>
        <authorList>
            <person name="Lo W.-S."/>
            <person name="Chang T.-H."/>
            <person name="Kuo C.-H."/>
        </authorList>
    </citation>
    <scope>NUCLEOTIDE SEQUENCE [LARGE SCALE GENOMIC DNA]</scope>
    <source>
        <strain evidence="7 8">IPMB12</strain>
    </source>
</reference>
<keyword evidence="8" id="KW-1185">Reference proteome</keyword>
<feature type="domain" description="LptD C-terminal" evidence="6">
    <location>
        <begin position="316"/>
        <end position="697"/>
    </location>
</feature>
<keyword evidence="1 4" id="KW-0732">Signal</keyword>
<feature type="chain" id="PRO_5026403293" description="LPS-assembly protein LptD" evidence="4">
    <location>
        <begin position="25"/>
        <end position="788"/>
    </location>
</feature>
<dbReference type="InterPro" id="IPR020889">
    <property type="entry name" value="LipoPS_assembly_LptD"/>
</dbReference>
<dbReference type="Proteomes" id="UP000501168">
    <property type="component" value="Chromosome"/>
</dbReference>
<dbReference type="GO" id="GO:0009279">
    <property type="term" value="C:cell outer membrane"/>
    <property type="evidence" value="ECO:0007669"/>
    <property type="project" value="UniProtKB-SubCell"/>
</dbReference>
<dbReference type="RefSeq" id="WP_166916684.1">
    <property type="nucleotide sequence ID" value="NZ_CP050253.1"/>
</dbReference>
<dbReference type="InterPro" id="IPR050218">
    <property type="entry name" value="LptD"/>
</dbReference>
<gene>
    <name evidence="4 7" type="primary">lptD</name>
    <name evidence="7" type="ORF">IPMB12_08170</name>
</gene>
<comment type="similarity">
    <text evidence="4">Belongs to the LptD family.</text>
</comment>
<dbReference type="InterPro" id="IPR007543">
    <property type="entry name" value="LptD_C"/>
</dbReference>
<keyword evidence="3 4" id="KW-0998">Cell outer membrane</keyword>
<sequence precursor="true">MKKYVPSLVAVAVWATLYSAYSLANNTEENRPEISCLDQQCLANVPVYTKPLVEGDIKTLPVEVETDTFTASAPNTAVYEGNVVITQGNRSVEADKVTIETKEDQSRVVTISGDINYLDNVVTLQGEQASMNLDTNDIEIKNSQYHLVGRLGRGQASQLQLESNRYITLKDGSFTSCPVDDNSWNIQGSTVIHDNEEELVEIWNAVFKIGPVPVLYSPYLQFPVGDRRRSGLLIPSFNYDSIDGVNIATPFYWNIAPNLDATFTPRLIQRRGVQLQTEARYLTSLGQGVFALDWLHHDSLYNKDRRDPEIDTGDNKERWLFHWEHKGLIDQNWRIETDMTRVSDVRYFTDLSSNYGSMTDGYITQRYLLGYANNNWDVALSSKSFQVFRSTLKDNMYRTVPQLDIRYYSNPFDSVKFNTYAQAVRFTSPGVRNPEITRLHIAPTVSYNVSNQWSMFNADATLLATHYYQDVPGNNYSVLQKDVNRVMPHLNLDGRIIFERDNIPFLDGYTQTLEPRIKYQYIPYRNQSRIQNTDSSLLQSDYAGLFRDHLYSGLDRIASANQLSTGLTTRFYDNNLVERFNFSLGQVYYFNKSRTGDLSSPLDQNEDTGSLTWATDGFWRVNDNLIMRGGLQYDTRIDEVALANGVIEYRASQNKLAQLSYRYANKNYIDAIGLITNSPYKQDISQVGLMASWPLTDTLSVVGSYYYDTKLEQSSDSFIGFQYNSCCWGFSVQYGRKITDWNASTQTSQYDNKLSFNFELRGLSTNRNTTAKMLDFGLLPYQSAFEEN</sequence>
<dbReference type="InParanoid" id="A0A6G9IBP4"/>
<evidence type="ECO:0000313" key="8">
    <source>
        <dbReference type="Proteomes" id="UP000501168"/>
    </source>
</evidence>
<dbReference type="HAMAP" id="MF_01411">
    <property type="entry name" value="LPS_assembly_LptD"/>
    <property type="match status" value="1"/>
</dbReference>
<dbReference type="NCBIfam" id="NF002997">
    <property type="entry name" value="PRK03761.1"/>
    <property type="match status" value="1"/>
</dbReference>
<evidence type="ECO:0000256" key="4">
    <source>
        <dbReference type="HAMAP-Rule" id="MF_01411"/>
    </source>
</evidence>
<evidence type="ECO:0000256" key="1">
    <source>
        <dbReference type="ARBA" id="ARBA00022729"/>
    </source>
</evidence>
<evidence type="ECO:0000313" key="7">
    <source>
        <dbReference type="EMBL" id="QIQ21656.1"/>
    </source>
</evidence>
<evidence type="ECO:0000256" key="2">
    <source>
        <dbReference type="ARBA" id="ARBA00023136"/>
    </source>
</evidence>
<name>A0A6G9IBP4_9GAMM</name>
<organism evidence="7 8">
    <name type="scientific">Zophobihabitans entericus</name>
    <dbReference type="NCBI Taxonomy" id="1635327"/>
    <lineage>
        <taxon>Bacteria</taxon>
        <taxon>Pseudomonadati</taxon>
        <taxon>Pseudomonadota</taxon>
        <taxon>Gammaproteobacteria</taxon>
        <taxon>Orbales</taxon>
        <taxon>Orbaceae</taxon>
        <taxon>Zophobihabitans</taxon>
    </lineage>
</organism>
<feature type="signal peptide" evidence="4">
    <location>
        <begin position="1"/>
        <end position="24"/>
    </location>
</feature>
<comment type="subunit">
    <text evidence="4">Component of the lipopolysaccharide transport and assembly complex. Interacts with LptE and LptA.</text>
</comment>
<dbReference type="GO" id="GO:1990351">
    <property type="term" value="C:transporter complex"/>
    <property type="evidence" value="ECO:0007669"/>
    <property type="project" value="TreeGrafter"/>
</dbReference>
<dbReference type="GO" id="GO:0015920">
    <property type="term" value="P:lipopolysaccharide transport"/>
    <property type="evidence" value="ECO:0007669"/>
    <property type="project" value="InterPro"/>
</dbReference>
<accession>A0A6G9IBP4</accession>
<dbReference type="Gene3D" id="2.60.450.10">
    <property type="entry name" value="Lipopolysaccharide (LPS) transport protein A like domain"/>
    <property type="match status" value="1"/>
</dbReference>
<dbReference type="Pfam" id="PF04453">
    <property type="entry name" value="LptD"/>
    <property type="match status" value="1"/>
</dbReference>